<gene>
    <name evidence="2" type="ordered locus">BpOF4_17425</name>
</gene>
<feature type="transmembrane region" description="Helical" evidence="1">
    <location>
        <begin position="94"/>
        <end position="117"/>
    </location>
</feature>
<evidence type="ECO:0000313" key="2">
    <source>
        <dbReference type="EMBL" id="ADC51526.1"/>
    </source>
</evidence>
<dbReference type="AlphaFoldDB" id="D3FRD5"/>
<keyword evidence="3" id="KW-1185">Reference proteome</keyword>
<dbReference type="HOGENOM" id="CLU_1583687_0_0_9"/>
<dbReference type="Proteomes" id="UP000001544">
    <property type="component" value="Chromosome"/>
</dbReference>
<proteinExistence type="predicted"/>
<keyword evidence="1" id="KW-1133">Transmembrane helix</keyword>
<evidence type="ECO:0000256" key="1">
    <source>
        <dbReference type="SAM" id="Phobius"/>
    </source>
</evidence>
<protein>
    <submittedName>
        <fullName evidence="2">Uncharacterized protein</fullName>
    </submittedName>
</protein>
<organism evidence="2 3">
    <name type="scientific">Alkalihalophilus pseudofirmus (strain ATCC BAA-2126 / JCM 17055 / OF4)</name>
    <name type="common">Bacillus pseudofirmus</name>
    <dbReference type="NCBI Taxonomy" id="398511"/>
    <lineage>
        <taxon>Bacteria</taxon>
        <taxon>Bacillati</taxon>
        <taxon>Bacillota</taxon>
        <taxon>Bacilli</taxon>
        <taxon>Bacillales</taxon>
        <taxon>Bacillaceae</taxon>
        <taxon>Alkalihalophilus</taxon>
    </lineage>
</organism>
<sequence>MALWNKKPVDERITTIQNKIYREIYYLVMLITLASVIFKFITIGTSLNVVLTEVLILLGASTYYLIRSASLGIYSEEVEIHDSNSKVTRNKKNFYWGLALGLVLALIFATNSAINFADTSQQAIYNFILVFIVSLFIYAPFFIAFSVVTHNAAKKRSDQVNQKLLDEEEVK</sequence>
<keyword evidence="1" id="KW-0812">Transmembrane</keyword>
<feature type="transmembrane region" description="Helical" evidence="1">
    <location>
        <begin position="24"/>
        <end position="41"/>
    </location>
</feature>
<reference evidence="2 3" key="1">
    <citation type="journal article" date="2011" name="Environ. Microbiol.">
        <title>Genome of alkaliphilic Bacillus pseudofirmus OF4 reveals adaptations that support the ability to grow in an external pH range from 7.5 to 11.4.</title>
        <authorList>
            <person name="Janto B."/>
            <person name="Ahmed A."/>
            <person name="Ito M."/>
            <person name="Liu J."/>
            <person name="Hicks D.B."/>
            <person name="Pagni S."/>
            <person name="Fackelmayer O.J."/>
            <person name="Smith T.A."/>
            <person name="Earl J."/>
            <person name="Elbourne L.D."/>
            <person name="Hassan K."/>
            <person name="Paulsen I.T."/>
            <person name="Kolsto A.B."/>
            <person name="Tourasse N.J."/>
            <person name="Ehrlich G.D."/>
            <person name="Boissy R."/>
            <person name="Ivey D.M."/>
            <person name="Li G."/>
            <person name="Xue Y."/>
            <person name="Ma Y."/>
            <person name="Hu F.Z."/>
            <person name="Krulwich T.A."/>
        </authorList>
    </citation>
    <scope>NUCLEOTIDE SEQUENCE [LARGE SCALE GENOMIC DNA]</scope>
    <source>
        <strain evidence="3">ATCC BAA-2126 / JCM 17055 / OF4</strain>
    </source>
</reference>
<feature type="transmembrane region" description="Helical" evidence="1">
    <location>
        <begin position="47"/>
        <end position="66"/>
    </location>
</feature>
<evidence type="ECO:0000313" key="3">
    <source>
        <dbReference type="Proteomes" id="UP000001544"/>
    </source>
</evidence>
<dbReference type="eggNOG" id="ENOG5032WRN">
    <property type="taxonomic scope" value="Bacteria"/>
</dbReference>
<dbReference type="RefSeq" id="WP_012958888.1">
    <property type="nucleotide sequence ID" value="NC_013791.2"/>
</dbReference>
<dbReference type="STRING" id="398511.BpOF4_17425"/>
<dbReference type="EMBL" id="CP001878">
    <property type="protein sequence ID" value="ADC51526.1"/>
    <property type="molecule type" value="Genomic_DNA"/>
</dbReference>
<name>D3FRD5_ALKPO</name>
<keyword evidence="1" id="KW-0472">Membrane</keyword>
<feature type="transmembrane region" description="Helical" evidence="1">
    <location>
        <begin position="123"/>
        <end position="148"/>
    </location>
</feature>
<dbReference type="KEGG" id="bpf:BpOF4_17425"/>
<dbReference type="InterPro" id="IPR046664">
    <property type="entry name" value="DUF6773"/>
</dbReference>
<accession>D3FRD5</accession>
<dbReference type="Pfam" id="PF20563">
    <property type="entry name" value="DUF6773"/>
    <property type="match status" value="1"/>
</dbReference>